<dbReference type="AlphaFoldDB" id="A0A1C3REY3"/>
<organism evidence="1 2">
    <name type="scientific">Candidatus Terasakiella magnetica</name>
    <dbReference type="NCBI Taxonomy" id="1867952"/>
    <lineage>
        <taxon>Bacteria</taxon>
        <taxon>Pseudomonadati</taxon>
        <taxon>Pseudomonadota</taxon>
        <taxon>Alphaproteobacteria</taxon>
        <taxon>Rhodospirillales</taxon>
        <taxon>Terasakiellaceae</taxon>
        <taxon>Terasakiella</taxon>
    </lineage>
</organism>
<proteinExistence type="predicted"/>
<evidence type="ECO:0000313" key="1">
    <source>
        <dbReference type="EMBL" id="SCA55792.1"/>
    </source>
</evidence>
<protein>
    <submittedName>
        <fullName evidence="1">Uncharacterized protein</fullName>
    </submittedName>
</protein>
<dbReference type="Proteomes" id="UP000231658">
    <property type="component" value="Unassembled WGS sequence"/>
</dbReference>
<gene>
    <name evidence="1" type="ORF">MTBPR1_120098</name>
</gene>
<dbReference type="EMBL" id="FLYE01000004">
    <property type="protein sequence ID" value="SCA55792.1"/>
    <property type="molecule type" value="Genomic_DNA"/>
</dbReference>
<name>A0A1C3REY3_9PROT</name>
<reference evidence="1 2" key="1">
    <citation type="submission" date="2016-07" db="EMBL/GenBank/DDBJ databases">
        <authorList>
            <person name="Lefevre C.T."/>
        </authorList>
    </citation>
    <scope>NUCLEOTIDE SEQUENCE [LARGE SCALE GENOMIC DNA]</scope>
    <source>
        <strain evidence="1">PR1</strain>
    </source>
</reference>
<dbReference type="STRING" id="1867952.MTBPR1_120098"/>
<dbReference type="RefSeq" id="WP_069186493.1">
    <property type="nucleotide sequence ID" value="NZ_FLYE01000004.1"/>
</dbReference>
<accession>A0A1C3REY3</accession>
<keyword evidence="2" id="KW-1185">Reference proteome</keyword>
<evidence type="ECO:0000313" key="2">
    <source>
        <dbReference type="Proteomes" id="UP000231658"/>
    </source>
</evidence>
<sequence length="133" mass="14654">MNTMDITDKNYTKDQTLYHLVTHVSGESEARIAPFYGNIITADTKTTDCIFQNCRDLNLENIRGGGQIIDATFDVGIFADNITEAIKQIEQIQFLDLSGVGGVINLTPPNIYVHQISEVPDFELAAATGHHVT</sequence>